<dbReference type="RefSeq" id="WP_167381373.1">
    <property type="nucleotide sequence ID" value="NZ_FNTD01000004.1"/>
</dbReference>
<dbReference type="AlphaFoldDB" id="A0A1H4P243"/>
<organism evidence="1 2">
    <name type="scientific">Streptomyces misionensis</name>
    <dbReference type="NCBI Taxonomy" id="67331"/>
    <lineage>
        <taxon>Bacteria</taxon>
        <taxon>Bacillati</taxon>
        <taxon>Actinomycetota</taxon>
        <taxon>Actinomycetes</taxon>
        <taxon>Kitasatosporales</taxon>
        <taxon>Streptomycetaceae</taxon>
        <taxon>Streptomyces</taxon>
    </lineage>
</organism>
<name>A0A1H4P243_9ACTN</name>
<reference evidence="1 2" key="1">
    <citation type="submission" date="2016-10" db="EMBL/GenBank/DDBJ databases">
        <authorList>
            <person name="de Groot N.N."/>
        </authorList>
    </citation>
    <scope>NUCLEOTIDE SEQUENCE [LARGE SCALE GENOMIC DNA]</scope>
    <source>
        <strain evidence="1 2">DSM 40306</strain>
    </source>
</reference>
<evidence type="ECO:0000313" key="1">
    <source>
        <dbReference type="EMBL" id="SEC01586.1"/>
    </source>
</evidence>
<dbReference type="EMBL" id="FNTD01000004">
    <property type="protein sequence ID" value="SEC01586.1"/>
    <property type="molecule type" value="Genomic_DNA"/>
</dbReference>
<evidence type="ECO:0000313" key="2">
    <source>
        <dbReference type="Proteomes" id="UP000182375"/>
    </source>
</evidence>
<dbReference type="GeneID" id="95516777"/>
<gene>
    <name evidence="1" type="ORF">SAMN04490357_0968</name>
</gene>
<proteinExistence type="predicted"/>
<accession>A0A1H4P243</accession>
<dbReference type="Proteomes" id="UP000182375">
    <property type="component" value="Unassembled WGS sequence"/>
</dbReference>
<sequence>MRQRHVFGTVLVALCFVYGRRLPVVAVPLLAVAAALLVRGATARER</sequence>
<dbReference type="STRING" id="67331.SAMN04490357_0968"/>
<protein>
    <submittedName>
        <fullName evidence="1">Uncharacterized protein</fullName>
    </submittedName>
</protein>